<keyword evidence="1" id="KW-0732">Signal</keyword>
<keyword evidence="3" id="KW-1185">Reference proteome</keyword>
<feature type="signal peptide" evidence="1">
    <location>
        <begin position="1"/>
        <end position="16"/>
    </location>
</feature>
<dbReference type="Proteomes" id="UP000007266">
    <property type="component" value="Linkage group 9"/>
</dbReference>
<organism evidence="2 3">
    <name type="scientific">Tribolium castaneum</name>
    <name type="common">Red flour beetle</name>
    <dbReference type="NCBI Taxonomy" id="7070"/>
    <lineage>
        <taxon>Eukaryota</taxon>
        <taxon>Metazoa</taxon>
        <taxon>Ecdysozoa</taxon>
        <taxon>Arthropoda</taxon>
        <taxon>Hexapoda</taxon>
        <taxon>Insecta</taxon>
        <taxon>Pterygota</taxon>
        <taxon>Neoptera</taxon>
        <taxon>Endopterygota</taxon>
        <taxon>Coleoptera</taxon>
        <taxon>Polyphaga</taxon>
        <taxon>Cucujiformia</taxon>
        <taxon>Tenebrionidae</taxon>
        <taxon>Tenebrionidae incertae sedis</taxon>
        <taxon>Tribolium</taxon>
    </lineage>
</organism>
<dbReference type="OrthoDB" id="6736528at2759"/>
<evidence type="ECO:0000256" key="1">
    <source>
        <dbReference type="SAM" id="SignalP"/>
    </source>
</evidence>
<dbReference type="EMBL" id="KQ971372">
    <property type="protein sequence ID" value="KYB25423.1"/>
    <property type="molecule type" value="Genomic_DNA"/>
</dbReference>
<evidence type="ECO:0000313" key="3">
    <source>
        <dbReference type="Proteomes" id="UP000007266"/>
    </source>
</evidence>
<gene>
    <name evidence="2" type="primary">AUGUSTUS-3.0.2_34484</name>
    <name evidence="2" type="ORF">TcasGA2_TC034484</name>
</gene>
<reference evidence="2 3" key="2">
    <citation type="journal article" date="2010" name="Nucleic Acids Res.">
        <title>BeetleBase in 2010: revisions to provide comprehensive genomic information for Tribolium castaneum.</title>
        <authorList>
            <person name="Kim H.S."/>
            <person name="Murphy T."/>
            <person name="Xia J."/>
            <person name="Caragea D."/>
            <person name="Park Y."/>
            <person name="Beeman R.W."/>
            <person name="Lorenzen M.D."/>
            <person name="Butcher S."/>
            <person name="Manak J.R."/>
            <person name="Brown S.J."/>
        </authorList>
    </citation>
    <scope>GENOME REANNOTATION</scope>
    <source>
        <strain evidence="2 3">Georgia GA2</strain>
    </source>
</reference>
<sequence length="126" mass="14070">MSTFVVLALCVLAASAKVLPKGDTPAEVVIHATNVTQVPSIHYIVDAVECLKEAYAVYSDPLDKAKMYSELFQEKHNESEWNVAVGYTAVHIKSQWYVETTVSEGGKNKEKKDSKKDTKYLIFSRV</sequence>
<protein>
    <submittedName>
        <fullName evidence="2">Uncharacterized protein</fullName>
    </submittedName>
</protein>
<dbReference type="InParanoid" id="A0A139WBY9"/>
<dbReference type="AlphaFoldDB" id="A0A139WBY9"/>
<proteinExistence type="predicted"/>
<name>A0A139WBY9_TRICA</name>
<evidence type="ECO:0000313" key="2">
    <source>
        <dbReference type="EMBL" id="KYB25423.1"/>
    </source>
</evidence>
<accession>A0A139WBY9</accession>
<feature type="chain" id="PRO_5007299611" evidence="1">
    <location>
        <begin position="17"/>
        <end position="126"/>
    </location>
</feature>
<reference evidence="2 3" key="1">
    <citation type="journal article" date="2008" name="Nature">
        <title>The genome of the model beetle and pest Tribolium castaneum.</title>
        <authorList>
            <consortium name="Tribolium Genome Sequencing Consortium"/>
            <person name="Richards S."/>
            <person name="Gibbs R.A."/>
            <person name="Weinstock G.M."/>
            <person name="Brown S.J."/>
            <person name="Denell R."/>
            <person name="Beeman R.W."/>
            <person name="Gibbs R."/>
            <person name="Beeman R.W."/>
            <person name="Brown S.J."/>
            <person name="Bucher G."/>
            <person name="Friedrich M."/>
            <person name="Grimmelikhuijzen C.J."/>
            <person name="Klingler M."/>
            <person name="Lorenzen M."/>
            <person name="Richards S."/>
            <person name="Roth S."/>
            <person name="Schroder R."/>
            <person name="Tautz D."/>
            <person name="Zdobnov E.M."/>
            <person name="Muzny D."/>
            <person name="Gibbs R.A."/>
            <person name="Weinstock G.M."/>
            <person name="Attaway T."/>
            <person name="Bell S."/>
            <person name="Buhay C.J."/>
            <person name="Chandrabose M.N."/>
            <person name="Chavez D."/>
            <person name="Clerk-Blankenburg K.P."/>
            <person name="Cree A."/>
            <person name="Dao M."/>
            <person name="Davis C."/>
            <person name="Chacko J."/>
            <person name="Dinh H."/>
            <person name="Dugan-Rocha S."/>
            <person name="Fowler G."/>
            <person name="Garner T.T."/>
            <person name="Garnes J."/>
            <person name="Gnirke A."/>
            <person name="Hawes A."/>
            <person name="Hernandez J."/>
            <person name="Hines S."/>
            <person name="Holder M."/>
            <person name="Hume J."/>
            <person name="Jhangiani S.N."/>
            <person name="Joshi V."/>
            <person name="Khan Z.M."/>
            <person name="Jackson L."/>
            <person name="Kovar C."/>
            <person name="Kowis A."/>
            <person name="Lee S."/>
            <person name="Lewis L.R."/>
            <person name="Margolis J."/>
            <person name="Morgan M."/>
            <person name="Nazareth L.V."/>
            <person name="Nguyen N."/>
            <person name="Okwuonu G."/>
            <person name="Parker D."/>
            <person name="Richards S."/>
            <person name="Ruiz S.J."/>
            <person name="Santibanez J."/>
            <person name="Savard J."/>
            <person name="Scherer S.E."/>
            <person name="Schneider B."/>
            <person name="Sodergren E."/>
            <person name="Tautz D."/>
            <person name="Vattahil S."/>
            <person name="Villasana D."/>
            <person name="White C.S."/>
            <person name="Wright R."/>
            <person name="Park Y."/>
            <person name="Beeman R.W."/>
            <person name="Lord J."/>
            <person name="Oppert B."/>
            <person name="Lorenzen M."/>
            <person name="Brown S."/>
            <person name="Wang L."/>
            <person name="Savard J."/>
            <person name="Tautz D."/>
            <person name="Richards S."/>
            <person name="Weinstock G."/>
            <person name="Gibbs R.A."/>
            <person name="Liu Y."/>
            <person name="Worley K."/>
            <person name="Weinstock G."/>
            <person name="Elsik C.G."/>
            <person name="Reese J.T."/>
            <person name="Elhaik E."/>
            <person name="Landan G."/>
            <person name="Graur D."/>
            <person name="Arensburger P."/>
            <person name="Atkinson P."/>
            <person name="Beeman R.W."/>
            <person name="Beidler J."/>
            <person name="Brown S.J."/>
            <person name="Demuth J.P."/>
            <person name="Drury D.W."/>
            <person name="Du Y.Z."/>
            <person name="Fujiwara H."/>
            <person name="Lorenzen M."/>
            <person name="Maselli V."/>
            <person name="Osanai M."/>
            <person name="Park Y."/>
            <person name="Robertson H.M."/>
            <person name="Tu Z."/>
            <person name="Wang J.J."/>
            <person name="Wang S."/>
            <person name="Richards S."/>
            <person name="Song H."/>
            <person name="Zhang L."/>
            <person name="Sodergren E."/>
            <person name="Werner D."/>
            <person name="Stanke M."/>
            <person name="Morgenstern B."/>
            <person name="Solovyev V."/>
            <person name="Kosarev P."/>
            <person name="Brown G."/>
            <person name="Chen H.C."/>
            <person name="Ermolaeva O."/>
            <person name="Hlavina W."/>
            <person name="Kapustin Y."/>
            <person name="Kiryutin B."/>
            <person name="Kitts P."/>
            <person name="Maglott D."/>
            <person name="Pruitt K."/>
            <person name="Sapojnikov V."/>
            <person name="Souvorov A."/>
            <person name="Mackey A.J."/>
            <person name="Waterhouse R.M."/>
            <person name="Wyder S."/>
            <person name="Zdobnov E.M."/>
            <person name="Zdobnov E.M."/>
            <person name="Wyder S."/>
            <person name="Kriventseva E.V."/>
            <person name="Kadowaki T."/>
            <person name="Bork P."/>
            <person name="Aranda M."/>
            <person name="Bao R."/>
            <person name="Beermann A."/>
            <person name="Berns N."/>
            <person name="Bolognesi R."/>
            <person name="Bonneton F."/>
            <person name="Bopp D."/>
            <person name="Brown S.J."/>
            <person name="Bucher G."/>
            <person name="Butts T."/>
            <person name="Chaumot A."/>
            <person name="Denell R.E."/>
            <person name="Ferrier D.E."/>
            <person name="Friedrich M."/>
            <person name="Gordon C.M."/>
            <person name="Jindra M."/>
            <person name="Klingler M."/>
            <person name="Lan Q."/>
            <person name="Lattorff H.M."/>
            <person name="Laudet V."/>
            <person name="von Levetsow C."/>
            <person name="Liu Z."/>
            <person name="Lutz R."/>
            <person name="Lynch J.A."/>
            <person name="da Fonseca R.N."/>
            <person name="Posnien N."/>
            <person name="Reuter R."/>
            <person name="Roth S."/>
            <person name="Savard J."/>
            <person name="Schinko J.B."/>
            <person name="Schmitt C."/>
            <person name="Schoppmeier M."/>
            <person name="Schroder R."/>
            <person name="Shippy T.D."/>
            <person name="Simonnet F."/>
            <person name="Marques-Souza H."/>
            <person name="Tautz D."/>
            <person name="Tomoyasu Y."/>
            <person name="Trauner J."/>
            <person name="Van der Zee M."/>
            <person name="Vervoort M."/>
            <person name="Wittkopp N."/>
            <person name="Wimmer E.A."/>
            <person name="Yang X."/>
            <person name="Jones A.K."/>
            <person name="Sattelle D.B."/>
            <person name="Ebert P.R."/>
            <person name="Nelson D."/>
            <person name="Scott J.G."/>
            <person name="Beeman R.W."/>
            <person name="Muthukrishnan S."/>
            <person name="Kramer K.J."/>
            <person name="Arakane Y."/>
            <person name="Beeman R.W."/>
            <person name="Zhu Q."/>
            <person name="Hogenkamp D."/>
            <person name="Dixit R."/>
            <person name="Oppert B."/>
            <person name="Jiang H."/>
            <person name="Zou Z."/>
            <person name="Marshall J."/>
            <person name="Elpidina E."/>
            <person name="Vinokurov K."/>
            <person name="Oppert C."/>
            <person name="Zou Z."/>
            <person name="Evans J."/>
            <person name="Lu Z."/>
            <person name="Zhao P."/>
            <person name="Sumathipala N."/>
            <person name="Altincicek B."/>
            <person name="Vilcinskas A."/>
            <person name="Williams M."/>
            <person name="Hultmark D."/>
            <person name="Hetru C."/>
            <person name="Jiang H."/>
            <person name="Grimmelikhuijzen C.J."/>
            <person name="Hauser F."/>
            <person name="Cazzamali G."/>
            <person name="Williamson M."/>
            <person name="Park Y."/>
            <person name="Li B."/>
            <person name="Tanaka Y."/>
            <person name="Predel R."/>
            <person name="Neupert S."/>
            <person name="Schachtner J."/>
            <person name="Verleyen P."/>
            <person name="Raible F."/>
            <person name="Bork P."/>
            <person name="Friedrich M."/>
            <person name="Walden K.K."/>
            <person name="Robertson H.M."/>
            <person name="Angeli S."/>
            <person name="Foret S."/>
            <person name="Bucher G."/>
            <person name="Schuetz S."/>
            <person name="Maleszka R."/>
            <person name="Wimmer E.A."/>
            <person name="Beeman R.W."/>
            <person name="Lorenzen M."/>
            <person name="Tomoyasu Y."/>
            <person name="Miller S.C."/>
            <person name="Grossmann D."/>
            <person name="Bucher G."/>
        </authorList>
    </citation>
    <scope>NUCLEOTIDE SEQUENCE [LARGE SCALE GENOMIC DNA]</scope>
    <source>
        <strain evidence="2 3">Georgia GA2</strain>
    </source>
</reference>
<dbReference type="KEGG" id="tca:103314372"/>